<reference evidence="2 3" key="1">
    <citation type="submission" date="2020-08" db="EMBL/GenBank/DDBJ databases">
        <title>Genome sequence of Nocardioides mesophilus KACC 16243T.</title>
        <authorList>
            <person name="Hyun D.-W."/>
            <person name="Bae J.-W."/>
        </authorList>
    </citation>
    <scope>NUCLEOTIDE SEQUENCE [LARGE SCALE GENOMIC DNA]</scope>
    <source>
        <strain evidence="2 3">KACC 16243</strain>
    </source>
</reference>
<dbReference type="InterPro" id="IPR028994">
    <property type="entry name" value="Integrin_alpha_N"/>
</dbReference>
<protein>
    <recommendedName>
        <fullName evidence="4">VCBS repeat-containing protein</fullName>
    </recommendedName>
</protein>
<sequence length="225" mass="24023">MRRLTPLLAVSAAPLALLAVAPSAPAAPAGVCAGVRHCTVVARVDVDGDGRRDAVGLVRRGGEGAPVGAVVVRVSTAAGTTATAHRRTENWSGSLWQGAADVDGRPGRELFVGYTQGAHAELFHALTWKQGDLRTRQAPGRGIQWLVDGAAQYVAGWQQRATDPPGTIRQRRASLDASLDSWTGTVKTYRWSADGWQRIHAVTRTLTNEQAARWAGFRIPGLETF</sequence>
<organism evidence="2 3">
    <name type="scientific">Nocardioides mesophilus</name>
    <dbReference type="NCBI Taxonomy" id="433659"/>
    <lineage>
        <taxon>Bacteria</taxon>
        <taxon>Bacillati</taxon>
        <taxon>Actinomycetota</taxon>
        <taxon>Actinomycetes</taxon>
        <taxon>Propionibacteriales</taxon>
        <taxon>Nocardioidaceae</taxon>
        <taxon>Nocardioides</taxon>
    </lineage>
</organism>
<proteinExistence type="predicted"/>
<evidence type="ECO:0000313" key="2">
    <source>
        <dbReference type="EMBL" id="QNN53861.1"/>
    </source>
</evidence>
<dbReference type="SUPFAM" id="SSF69318">
    <property type="entry name" value="Integrin alpha N-terminal domain"/>
    <property type="match status" value="1"/>
</dbReference>
<evidence type="ECO:0000256" key="1">
    <source>
        <dbReference type="SAM" id="SignalP"/>
    </source>
</evidence>
<evidence type="ECO:0000313" key="3">
    <source>
        <dbReference type="Proteomes" id="UP000515947"/>
    </source>
</evidence>
<feature type="chain" id="PRO_5028941893" description="VCBS repeat-containing protein" evidence="1">
    <location>
        <begin position="27"/>
        <end position="225"/>
    </location>
</feature>
<gene>
    <name evidence="2" type="ORF">H9L09_05560</name>
</gene>
<dbReference type="KEGG" id="nmes:H9L09_05560"/>
<dbReference type="EMBL" id="CP060713">
    <property type="protein sequence ID" value="QNN53861.1"/>
    <property type="molecule type" value="Genomic_DNA"/>
</dbReference>
<dbReference type="Proteomes" id="UP000515947">
    <property type="component" value="Chromosome"/>
</dbReference>
<dbReference type="AlphaFoldDB" id="A0A7G9RE36"/>
<feature type="signal peptide" evidence="1">
    <location>
        <begin position="1"/>
        <end position="26"/>
    </location>
</feature>
<name>A0A7G9RE36_9ACTN</name>
<evidence type="ECO:0008006" key="4">
    <source>
        <dbReference type="Google" id="ProtNLM"/>
    </source>
</evidence>
<dbReference type="RefSeq" id="WP_187579705.1">
    <property type="nucleotide sequence ID" value="NZ_CP060713.1"/>
</dbReference>
<keyword evidence="3" id="KW-1185">Reference proteome</keyword>
<accession>A0A7G9RE36</accession>
<keyword evidence="1" id="KW-0732">Signal</keyword>